<protein>
    <submittedName>
        <fullName evidence="2">(rape) hypothetical protein</fullName>
    </submittedName>
</protein>
<name>A0A816SHN3_BRANA</name>
<dbReference type="AlphaFoldDB" id="A0A816SHN3"/>
<organism evidence="2">
    <name type="scientific">Brassica napus</name>
    <name type="common">Rape</name>
    <dbReference type="NCBI Taxonomy" id="3708"/>
    <lineage>
        <taxon>Eukaryota</taxon>
        <taxon>Viridiplantae</taxon>
        <taxon>Streptophyta</taxon>
        <taxon>Embryophyta</taxon>
        <taxon>Tracheophyta</taxon>
        <taxon>Spermatophyta</taxon>
        <taxon>Magnoliopsida</taxon>
        <taxon>eudicotyledons</taxon>
        <taxon>Gunneridae</taxon>
        <taxon>Pentapetalae</taxon>
        <taxon>rosids</taxon>
        <taxon>malvids</taxon>
        <taxon>Brassicales</taxon>
        <taxon>Brassicaceae</taxon>
        <taxon>Brassiceae</taxon>
        <taxon>Brassica</taxon>
    </lineage>
</organism>
<accession>A0A816SHN3</accession>
<evidence type="ECO:0000313" key="2">
    <source>
        <dbReference type="EMBL" id="CAF2085055.1"/>
    </source>
</evidence>
<dbReference type="InterPro" id="IPR040300">
    <property type="entry name" value="At3g49055-like"/>
</dbReference>
<keyword evidence="1" id="KW-0175">Coiled coil</keyword>
<feature type="coiled-coil region" evidence="1">
    <location>
        <begin position="224"/>
        <end position="277"/>
    </location>
</feature>
<dbReference type="EMBL" id="HG994360">
    <property type="protein sequence ID" value="CAF2085055.1"/>
    <property type="molecule type" value="Genomic_DNA"/>
</dbReference>
<sequence>MNVERLMESMEPYTSVEFLQDENRDLKVLLRAALSEKQAAEKQLKETNEQKRSALMQIAGRGLRSIGFGFGFGFKETVQESSETGNLIKDEQEEEEDENSMVVAIEKTMKNLRKEISQLKLSLQESRFEEARLKKITEDQAQTIEENKMNMDKLKNRERLLSQNVEELVKVIREAESEASRWREACELEVEAGQREVEQRNELVKLLKAEVEKMRSALSISEGKLKLKEELAKAAMTAEEAAERSLRLSERRIAELLSRIEHQYRQLEEAESSERKRRKVRYLWCWPLWRFHASAAASGVSGTEKNNNEELQSRIYTTPAIIMSSSNLIRVAVNPSEMNSCILNGLFPPISLITVSFFCKYILLKGHRVLARSFGRQNTSLRTKTKTMEEEKKEENVRVKKIASSCDVEALKKCLEENKGDHSKCQSQVEAFRSSCALPQHKTKP</sequence>
<evidence type="ECO:0000256" key="1">
    <source>
        <dbReference type="SAM" id="Coils"/>
    </source>
</evidence>
<reference evidence="2" key="1">
    <citation type="submission" date="2021-01" db="EMBL/GenBank/DDBJ databases">
        <authorList>
            <consortium name="Genoscope - CEA"/>
            <person name="William W."/>
        </authorList>
    </citation>
    <scope>NUCLEOTIDE SEQUENCE</scope>
</reference>
<dbReference type="PANTHER" id="PTHR34937:SF2">
    <property type="entry name" value="OS08G0559800 PROTEIN"/>
    <property type="match status" value="1"/>
</dbReference>
<feature type="coiled-coil region" evidence="1">
    <location>
        <begin position="102"/>
        <end position="185"/>
    </location>
</feature>
<dbReference type="PANTHER" id="PTHR34937">
    <property type="entry name" value="OS08G0559800 PROTEIN"/>
    <property type="match status" value="1"/>
</dbReference>
<dbReference type="Proteomes" id="UP001295469">
    <property type="component" value="Chromosome A06"/>
</dbReference>
<feature type="coiled-coil region" evidence="1">
    <location>
        <begin position="16"/>
        <end position="57"/>
    </location>
</feature>
<proteinExistence type="predicted"/>
<gene>
    <name evidence="2" type="ORF">DARMORV10_A06P18700.1</name>
</gene>